<gene>
    <name evidence="3" type="ORF">ACFOLC_00085</name>
</gene>
<dbReference type="InterPro" id="IPR014545">
    <property type="entry name" value="UCP028415"/>
</dbReference>
<sequence length="335" mass="36019">MASRRLQWLALVVLVGCLVPQAAAAQVCSPASPLSVPDTYPARISAIACGENALWFTPFIDSAGRLASTTATEAEAARLKDGVTPAWRRVVEYWKGSGLLYQMAGFPGATECGYATDSSLQSASCRAFLIDNPWSAVFVSYVMGRAGVPGFRLSPSHIDYVRDAYLHADSSPFLFADPDTTAPATGDLLCFVRMRSTVFGYRGLKDFLDRSPGQSLNMHCDIVVATPQGGAGKLYLVGGNVLQGVTMRVLGLNRSGRLWSLPRHTGSASDCRPDNEAGCNFNRQDWAVLLKLKPMQALPMVPASTPAQLKCCVTCTLPMPPNVQRCASVRPVPEQ</sequence>
<keyword evidence="4" id="KW-1185">Reference proteome</keyword>
<feature type="signal peptide" evidence="1">
    <location>
        <begin position="1"/>
        <end position="24"/>
    </location>
</feature>
<dbReference type="PROSITE" id="PS51257">
    <property type="entry name" value="PROKAR_LIPOPROTEIN"/>
    <property type="match status" value="1"/>
</dbReference>
<proteinExistence type="predicted"/>
<comment type="caution">
    <text evidence="3">The sequence shown here is derived from an EMBL/GenBank/DDBJ whole genome shotgun (WGS) entry which is preliminary data.</text>
</comment>
<evidence type="ECO:0000256" key="1">
    <source>
        <dbReference type="SAM" id="SignalP"/>
    </source>
</evidence>
<dbReference type="Pfam" id="PF10030">
    <property type="entry name" value="DUF2272"/>
    <property type="match status" value="1"/>
</dbReference>
<protein>
    <submittedName>
        <fullName evidence="3">DUF2272 domain-containing protein</fullName>
    </submittedName>
</protein>
<reference evidence="4" key="1">
    <citation type="journal article" date="2019" name="Int. J. Syst. Evol. Microbiol.">
        <title>The Global Catalogue of Microorganisms (GCM) 10K type strain sequencing project: providing services to taxonomists for standard genome sequencing and annotation.</title>
        <authorList>
            <consortium name="The Broad Institute Genomics Platform"/>
            <consortium name="The Broad Institute Genome Sequencing Center for Infectious Disease"/>
            <person name="Wu L."/>
            <person name="Ma J."/>
        </authorList>
    </citation>
    <scope>NUCLEOTIDE SEQUENCE [LARGE SCALE GENOMIC DNA]</scope>
    <source>
        <strain evidence="4">KCTC 42875</strain>
    </source>
</reference>
<dbReference type="EMBL" id="JBHRXK010000001">
    <property type="protein sequence ID" value="MFC3549409.1"/>
    <property type="molecule type" value="Genomic_DNA"/>
</dbReference>
<dbReference type="InterPro" id="IPR019262">
    <property type="entry name" value="DUF2272"/>
</dbReference>
<evidence type="ECO:0000259" key="2">
    <source>
        <dbReference type="Pfam" id="PF10030"/>
    </source>
</evidence>
<evidence type="ECO:0000313" key="4">
    <source>
        <dbReference type="Proteomes" id="UP001595740"/>
    </source>
</evidence>
<dbReference type="Proteomes" id="UP001595740">
    <property type="component" value="Unassembled WGS sequence"/>
</dbReference>
<name>A0ABV7RIE8_9GAMM</name>
<feature type="chain" id="PRO_5045455722" evidence="1">
    <location>
        <begin position="25"/>
        <end position="335"/>
    </location>
</feature>
<organism evidence="3 4">
    <name type="scientific">Lysobacter cavernae</name>
    <dbReference type="NCBI Taxonomy" id="1685901"/>
    <lineage>
        <taxon>Bacteria</taxon>
        <taxon>Pseudomonadati</taxon>
        <taxon>Pseudomonadota</taxon>
        <taxon>Gammaproteobacteria</taxon>
        <taxon>Lysobacterales</taxon>
        <taxon>Lysobacteraceae</taxon>
        <taxon>Lysobacter</taxon>
    </lineage>
</organism>
<dbReference type="PIRSF" id="PIRSF028415">
    <property type="entry name" value="UCP028415"/>
    <property type="match status" value="1"/>
</dbReference>
<dbReference type="RefSeq" id="WP_386756638.1">
    <property type="nucleotide sequence ID" value="NZ_JBHRXK010000001.1"/>
</dbReference>
<accession>A0ABV7RIE8</accession>
<evidence type="ECO:0000313" key="3">
    <source>
        <dbReference type="EMBL" id="MFC3549409.1"/>
    </source>
</evidence>
<keyword evidence="1" id="KW-0732">Signal</keyword>
<feature type="domain" description="DUF2272" evidence="2">
    <location>
        <begin position="85"/>
        <end position="292"/>
    </location>
</feature>